<dbReference type="InterPro" id="IPR000174">
    <property type="entry name" value="Chemokine_CXCR_1/2"/>
</dbReference>
<dbReference type="PANTHER" id="PTHR10489:SF689">
    <property type="entry name" value="C-X-C CHEMOKINE RECEPTOR TYPE 2"/>
    <property type="match status" value="1"/>
</dbReference>
<dbReference type="GO" id="GO:0006955">
    <property type="term" value="P:immune response"/>
    <property type="evidence" value="ECO:0007669"/>
    <property type="project" value="TreeGrafter"/>
</dbReference>
<dbReference type="Proteomes" id="UP000694380">
    <property type="component" value="Unplaced"/>
</dbReference>
<evidence type="ECO:0000256" key="17">
    <source>
        <dbReference type="RuleBase" id="RU000688"/>
    </source>
</evidence>
<evidence type="ECO:0000256" key="11">
    <source>
        <dbReference type="ARBA" id="ARBA00023170"/>
    </source>
</evidence>
<evidence type="ECO:0000256" key="12">
    <source>
        <dbReference type="ARBA" id="ARBA00023180"/>
    </source>
</evidence>
<keyword evidence="5" id="KW-0597">Phosphoprotein</keyword>
<dbReference type="GeneID" id="101954115"/>
<keyword evidence="10" id="KW-1015">Disulfide bond</keyword>
<comment type="subunit">
    <text evidence="16">Interacts with IL8. Interacts with GNAI2.</text>
</comment>
<evidence type="ECO:0000256" key="15">
    <source>
        <dbReference type="ARBA" id="ARBA00033468"/>
    </source>
</evidence>
<evidence type="ECO:0000256" key="13">
    <source>
        <dbReference type="ARBA" id="ARBA00023224"/>
    </source>
</evidence>
<dbReference type="InterPro" id="IPR050119">
    <property type="entry name" value="CCR1-9-like"/>
</dbReference>
<evidence type="ECO:0000256" key="4">
    <source>
        <dbReference type="ARBA" id="ARBA00022500"/>
    </source>
</evidence>
<dbReference type="PANTHER" id="PTHR10489">
    <property type="entry name" value="CELL ADHESION MOLECULE"/>
    <property type="match status" value="1"/>
</dbReference>
<dbReference type="RefSeq" id="XP_005279787.1">
    <property type="nucleotide sequence ID" value="XM_005279730.4"/>
</dbReference>
<keyword evidence="12" id="KW-0325">Glycoprotein</keyword>
<dbReference type="GO" id="GO:0019957">
    <property type="term" value="F:C-C chemokine binding"/>
    <property type="evidence" value="ECO:0007669"/>
    <property type="project" value="TreeGrafter"/>
</dbReference>
<gene>
    <name evidence="18" type="primary">LOC101954115</name>
</gene>
<keyword evidence="6 17" id="KW-0812">Transmembrane</keyword>
<dbReference type="PRINTS" id="PR00237">
    <property type="entry name" value="GPCRRHODOPSN"/>
</dbReference>
<evidence type="ECO:0000256" key="6">
    <source>
        <dbReference type="ARBA" id="ARBA00022692"/>
    </source>
</evidence>
<dbReference type="GO" id="GO:0009897">
    <property type="term" value="C:external side of plasma membrane"/>
    <property type="evidence" value="ECO:0007669"/>
    <property type="project" value="TreeGrafter"/>
</dbReference>
<reference evidence="18" key="1">
    <citation type="submission" date="2025-08" db="UniProtKB">
        <authorList>
            <consortium name="Ensembl"/>
        </authorList>
    </citation>
    <scope>IDENTIFICATION</scope>
</reference>
<keyword evidence="9" id="KW-0472">Membrane</keyword>
<evidence type="ECO:0000313" key="19">
    <source>
        <dbReference type="Proteomes" id="UP000694380"/>
    </source>
</evidence>
<keyword evidence="7" id="KW-1133">Transmembrane helix</keyword>
<evidence type="ECO:0000256" key="9">
    <source>
        <dbReference type="ARBA" id="ARBA00023136"/>
    </source>
</evidence>
<keyword evidence="19" id="KW-1185">Reference proteome</keyword>
<dbReference type="Gene3D" id="1.20.1070.10">
    <property type="entry name" value="Rhodopsin 7-helix transmembrane proteins"/>
    <property type="match status" value="1"/>
</dbReference>
<dbReference type="AlphaFoldDB" id="A0A8C3HHK1"/>
<keyword evidence="8 17" id="KW-0297">G-protein coupled receptor</keyword>
<dbReference type="GO" id="GO:0019722">
    <property type="term" value="P:calcium-mediated signaling"/>
    <property type="evidence" value="ECO:0007669"/>
    <property type="project" value="TreeGrafter"/>
</dbReference>
<comment type="subcellular location">
    <subcellularLocation>
        <location evidence="1">Cell membrane</location>
        <topology evidence="1">Multi-pass membrane protein</topology>
    </subcellularLocation>
</comment>
<dbReference type="PRINTS" id="PR00427">
    <property type="entry name" value="INTRLEUKIN8R"/>
</dbReference>
<evidence type="ECO:0000256" key="7">
    <source>
        <dbReference type="ARBA" id="ARBA00022989"/>
    </source>
</evidence>
<dbReference type="RefSeq" id="XP_065417450.1">
    <property type="nucleotide sequence ID" value="XM_065561378.1"/>
</dbReference>
<evidence type="ECO:0000256" key="16">
    <source>
        <dbReference type="ARBA" id="ARBA00034130"/>
    </source>
</evidence>
<dbReference type="PROSITE" id="PS00237">
    <property type="entry name" value="G_PROTEIN_RECEP_F1_1"/>
    <property type="match status" value="1"/>
</dbReference>
<dbReference type="OrthoDB" id="9946013at2759"/>
<comment type="similarity">
    <text evidence="17">Belongs to the G-protein coupled receptor 1 family.</text>
</comment>
<evidence type="ECO:0000256" key="10">
    <source>
        <dbReference type="ARBA" id="ARBA00023157"/>
    </source>
</evidence>
<keyword evidence="13 17" id="KW-0807">Transducer</keyword>
<dbReference type="GO" id="GO:0016494">
    <property type="term" value="F:C-X-C chemokine receptor activity"/>
    <property type="evidence" value="ECO:0007669"/>
    <property type="project" value="InterPro"/>
</dbReference>
<dbReference type="InterPro" id="IPR017452">
    <property type="entry name" value="GPCR_Rhodpsn_7TM"/>
</dbReference>
<dbReference type="GO" id="GO:0016493">
    <property type="term" value="F:C-C chemokine receptor activity"/>
    <property type="evidence" value="ECO:0007669"/>
    <property type="project" value="TreeGrafter"/>
</dbReference>
<dbReference type="GO" id="GO:0030593">
    <property type="term" value="P:neutrophil chemotaxis"/>
    <property type="evidence" value="ECO:0007669"/>
    <property type="project" value="TreeGrafter"/>
</dbReference>
<dbReference type="GeneTree" id="ENSGT01050000244848"/>
<dbReference type="CDD" id="cd15178">
    <property type="entry name" value="7tmA_CXCR1_2"/>
    <property type="match status" value="1"/>
</dbReference>
<dbReference type="Ensembl" id="ENSCPBT00000021499.1">
    <property type="protein sequence ID" value="ENSCPBP00000018195.1"/>
    <property type="gene ID" value="ENSCPBG00000013291.1"/>
</dbReference>
<dbReference type="RefSeq" id="XP_042698961.1">
    <property type="nucleotide sequence ID" value="XM_042843027.2"/>
</dbReference>
<dbReference type="OMA" id="GNQTTKW"/>
<keyword evidence="11 17" id="KW-0675">Receptor</keyword>
<protein>
    <recommendedName>
        <fullName evidence="2">C-X-C chemokine receptor type 2</fullName>
    </recommendedName>
    <alternativeName>
        <fullName evidence="15">High affinity interleukin-8 receptor B</fullName>
    </alternativeName>
</protein>
<evidence type="ECO:0000256" key="3">
    <source>
        <dbReference type="ARBA" id="ARBA00022475"/>
    </source>
</evidence>
<evidence type="ECO:0000256" key="1">
    <source>
        <dbReference type="ARBA" id="ARBA00004651"/>
    </source>
</evidence>
<dbReference type="PROSITE" id="PS50262">
    <property type="entry name" value="G_PROTEIN_RECEP_F1_2"/>
    <property type="match status" value="1"/>
</dbReference>
<comment type="function">
    <text evidence="14">Receptor for interleukin-8 which is a powerful neutrophil chemotactic factor. Binding of IL-8 to the receptor causes activation of neutrophils. This response is mediated via a G-protein that activates a phosphatidylinositol-calcium second messenger system. Binds to IL-8 with high affinity. Also binds with high affinity to CXCL3, GRO/MGSA and NAP-2.</text>
</comment>
<name>A0A8C3HHK1_CHRPI</name>
<reference evidence="18" key="2">
    <citation type="submission" date="2025-09" db="UniProtKB">
        <authorList>
            <consortium name="Ensembl"/>
        </authorList>
    </citation>
    <scope>IDENTIFICATION</scope>
</reference>
<dbReference type="FunFam" id="1.20.1070.10:FF:000157">
    <property type="entry name" value="C-X-C chemokine receptor type 2"/>
    <property type="match status" value="1"/>
</dbReference>
<dbReference type="SUPFAM" id="SSF81321">
    <property type="entry name" value="Family A G protein-coupled receptor-like"/>
    <property type="match status" value="1"/>
</dbReference>
<evidence type="ECO:0000313" key="18">
    <source>
        <dbReference type="Ensembl" id="ENSCPBP00000018195.1"/>
    </source>
</evidence>
<evidence type="ECO:0000256" key="8">
    <source>
        <dbReference type="ARBA" id="ARBA00023040"/>
    </source>
</evidence>
<evidence type="ECO:0000256" key="14">
    <source>
        <dbReference type="ARBA" id="ARBA00025505"/>
    </source>
</evidence>
<sequence length="356" mass="40211">MGDWTFDGDLSDLFKGYNYSDYNTINPSAAAAPCKPDNLNINKYVVAVVYCLVCLLSLVGNSLVVLVISYNRQNRSVTDVYLLNLAIADLLFALTLPIWAIYRAHEWIFGTFMCKAISVLQEVNFYSGILLLACISVDRFLAIVYATRAATEKRHWVKFVCLGIWVFSIALSLPILLFREAFWPPHSGTVCYERIGDENTAKWRVLLRILPQTFGFILPLLIMLFCYGVTVKTLFQTKSSQKQKAMKVILAVVLVFLVCWLPYNITLVVDTMMRTRAIAETCHRRNQIDAALSVTQILGFTHSCINPLIYAFIGQKFRNSFLKILVYHGFVSKEFVSRYGRGSSFASTSGNTSTTL</sequence>
<dbReference type="InterPro" id="IPR000276">
    <property type="entry name" value="GPCR_Rhodpsn"/>
</dbReference>
<keyword evidence="4" id="KW-0145">Chemotaxis</keyword>
<proteinExistence type="inferred from homology"/>
<dbReference type="KEGG" id="cpic:101954115"/>
<evidence type="ECO:0000256" key="2">
    <source>
        <dbReference type="ARBA" id="ARBA00020033"/>
    </source>
</evidence>
<accession>A0A8C3HHK1</accession>
<dbReference type="Pfam" id="PF00001">
    <property type="entry name" value="7tm_1"/>
    <property type="match status" value="1"/>
</dbReference>
<organism evidence="18 19">
    <name type="scientific">Chrysemys picta bellii</name>
    <name type="common">Western painted turtle</name>
    <name type="synonym">Emys bellii</name>
    <dbReference type="NCBI Taxonomy" id="8478"/>
    <lineage>
        <taxon>Eukaryota</taxon>
        <taxon>Metazoa</taxon>
        <taxon>Chordata</taxon>
        <taxon>Craniata</taxon>
        <taxon>Vertebrata</taxon>
        <taxon>Euteleostomi</taxon>
        <taxon>Archelosauria</taxon>
        <taxon>Testudinata</taxon>
        <taxon>Testudines</taxon>
        <taxon>Cryptodira</taxon>
        <taxon>Durocryptodira</taxon>
        <taxon>Testudinoidea</taxon>
        <taxon>Emydidae</taxon>
        <taxon>Chrysemys</taxon>
    </lineage>
</organism>
<evidence type="ECO:0000256" key="5">
    <source>
        <dbReference type="ARBA" id="ARBA00022553"/>
    </source>
</evidence>
<dbReference type="GO" id="GO:0007204">
    <property type="term" value="P:positive regulation of cytosolic calcium ion concentration"/>
    <property type="evidence" value="ECO:0007669"/>
    <property type="project" value="TreeGrafter"/>
</dbReference>
<keyword evidence="3" id="KW-1003">Cell membrane</keyword>